<accession>A0A0R2CPU9</accession>
<evidence type="ECO:0000313" key="4">
    <source>
        <dbReference type="Proteomes" id="UP000051131"/>
    </source>
</evidence>
<gene>
    <name evidence="3" type="ORF">FC80_GL001169</name>
</gene>
<proteinExistence type="predicted"/>
<comment type="caution">
    <text evidence="3">The sequence shown here is derived from an EMBL/GenBank/DDBJ whole genome shotgun (WGS) entry which is preliminary data.</text>
</comment>
<dbReference type="STRING" id="1423729.FC80_GL001169"/>
<feature type="domain" description="EC042-2821-like Restriction Endonuclease-like" evidence="2">
    <location>
        <begin position="241"/>
        <end position="332"/>
    </location>
</feature>
<organism evidence="3 4">
    <name type="scientific">Liquorilactobacillus cacaonum DSM 21116</name>
    <dbReference type="NCBI Taxonomy" id="1423729"/>
    <lineage>
        <taxon>Bacteria</taxon>
        <taxon>Bacillati</taxon>
        <taxon>Bacillota</taxon>
        <taxon>Bacilli</taxon>
        <taxon>Lactobacillales</taxon>
        <taxon>Lactobacillaceae</taxon>
        <taxon>Liquorilactobacillus</taxon>
    </lineage>
</organism>
<dbReference type="EMBL" id="AYZE01000015">
    <property type="protein sequence ID" value="KRM90268.1"/>
    <property type="molecule type" value="Genomic_DNA"/>
</dbReference>
<dbReference type="PATRIC" id="fig|1423729.3.peg.1184"/>
<feature type="domain" description="DUF3644" evidence="1">
    <location>
        <begin position="21"/>
        <end position="191"/>
    </location>
</feature>
<dbReference type="AlphaFoldDB" id="A0A0R2CPU9"/>
<dbReference type="Pfam" id="PF18740">
    <property type="entry name" value="EC042_2821"/>
    <property type="match status" value="1"/>
</dbReference>
<dbReference type="InterPro" id="IPR049530">
    <property type="entry name" value="EC042_2821"/>
</dbReference>
<name>A0A0R2CPU9_9LACO</name>
<dbReference type="InterPro" id="IPR022104">
    <property type="entry name" value="DUF3644"/>
</dbReference>
<sequence length="337" mass="39434">MTLKAEKITGDNYIMENLSKRLIDKSIEAFIMGIEIYNKPTIHYRIEGFSFFVINAWELMLKAELLNRNESIYFKNDPSRTLSASGVVNKIYTDKNTRIRLNLEKIIDLRNISTHYITEDYEVKYAPLFQACVLNFISEINKFHKVDITKYIPQNFLTVSANYAPLSNEEIKLKYSPEIAEKFIKQANEIDVLSHEFDSDKFSINIKQNLYITKKKSDADFTVKVDMASDNQVSLVKELKDPSNTHKYSYNSVITAVNIRLNNKNIKLDYSKGFNQYILKLVIDFYSIKKNELYAYEHVIGNQQIYTYSQQFIDFIVSEIKQNPSKFVESLRSNKKR</sequence>
<dbReference type="Pfam" id="PF12358">
    <property type="entry name" value="DUF3644"/>
    <property type="match status" value="1"/>
</dbReference>
<protein>
    <submittedName>
        <fullName evidence="3">Uncharacterized protein</fullName>
    </submittedName>
</protein>
<evidence type="ECO:0000313" key="3">
    <source>
        <dbReference type="EMBL" id="KRM90268.1"/>
    </source>
</evidence>
<keyword evidence="4" id="KW-1185">Reference proteome</keyword>
<evidence type="ECO:0000259" key="1">
    <source>
        <dbReference type="Pfam" id="PF12358"/>
    </source>
</evidence>
<dbReference type="Proteomes" id="UP000051131">
    <property type="component" value="Unassembled WGS sequence"/>
</dbReference>
<reference evidence="3 4" key="1">
    <citation type="journal article" date="2015" name="Genome Announc.">
        <title>Expanding the biotechnology potential of lactobacilli through comparative genomics of 213 strains and associated genera.</title>
        <authorList>
            <person name="Sun Z."/>
            <person name="Harris H.M."/>
            <person name="McCann A."/>
            <person name="Guo C."/>
            <person name="Argimon S."/>
            <person name="Zhang W."/>
            <person name="Yang X."/>
            <person name="Jeffery I.B."/>
            <person name="Cooney J.C."/>
            <person name="Kagawa T.F."/>
            <person name="Liu W."/>
            <person name="Song Y."/>
            <person name="Salvetti E."/>
            <person name="Wrobel A."/>
            <person name="Rasinkangas P."/>
            <person name="Parkhill J."/>
            <person name="Rea M.C."/>
            <person name="O'Sullivan O."/>
            <person name="Ritari J."/>
            <person name="Douillard F.P."/>
            <person name="Paul Ross R."/>
            <person name="Yang R."/>
            <person name="Briner A.E."/>
            <person name="Felis G.E."/>
            <person name="de Vos W.M."/>
            <person name="Barrangou R."/>
            <person name="Klaenhammer T.R."/>
            <person name="Caufield P.W."/>
            <person name="Cui Y."/>
            <person name="Zhang H."/>
            <person name="O'Toole P.W."/>
        </authorList>
    </citation>
    <scope>NUCLEOTIDE SEQUENCE [LARGE SCALE GENOMIC DNA]</scope>
    <source>
        <strain evidence="3 4">DSM 21116</strain>
    </source>
</reference>
<evidence type="ECO:0000259" key="2">
    <source>
        <dbReference type="Pfam" id="PF18740"/>
    </source>
</evidence>